<keyword evidence="12" id="KW-1185">Reference proteome</keyword>
<organism evidence="13">
    <name type="scientific">Echinostoma caproni</name>
    <dbReference type="NCBI Taxonomy" id="27848"/>
    <lineage>
        <taxon>Eukaryota</taxon>
        <taxon>Metazoa</taxon>
        <taxon>Spiralia</taxon>
        <taxon>Lophotrochozoa</taxon>
        <taxon>Platyhelminthes</taxon>
        <taxon>Trematoda</taxon>
        <taxon>Digenea</taxon>
        <taxon>Plagiorchiida</taxon>
        <taxon>Echinostomata</taxon>
        <taxon>Echinostomatoidea</taxon>
        <taxon>Echinostomatidae</taxon>
        <taxon>Echinostoma</taxon>
    </lineage>
</organism>
<dbReference type="GO" id="GO:0005868">
    <property type="term" value="C:cytoplasmic dynein complex"/>
    <property type="evidence" value="ECO:0007669"/>
    <property type="project" value="TreeGrafter"/>
</dbReference>
<keyword evidence="10" id="KW-0243">Dynein</keyword>
<evidence type="ECO:0000256" key="1">
    <source>
        <dbReference type="ARBA" id="ARBA00004123"/>
    </source>
</evidence>
<evidence type="ECO:0000256" key="5">
    <source>
        <dbReference type="ARBA" id="ARBA00022701"/>
    </source>
</evidence>
<dbReference type="GO" id="GO:0045505">
    <property type="term" value="F:dynein intermediate chain binding"/>
    <property type="evidence" value="ECO:0007669"/>
    <property type="project" value="TreeGrafter"/>
</dbReference>
<dbReference type="Pfam" id="PF01221">
    <property type="entry name" value="Dynein_light"/>
    <property type="match status" value="1"/>
</dbReference>
<dbReference type="AlphaFoldDB" id="A0A183AH35"/>
<keyword evidence="6" id="KW-0509">mRNA transport</keyword>
<dbReference type="GO" id="GO:0005874">
    <property type="term" value="C:microtubule"/>
    <property type="evidence" value="ECO:0007669"/>
    <property type="project" value="UniProtKB-KW"/>
</dbReference>
<keyword evidence="9" id="KW-0539">Nucleus</keyword>
<evidence type="ECO:0000313" key="13">
    <source>
        <dbReference type="WBParaSite" id="ECPE_0000628301-mRNA-1"/>
    </source>
</evidence>
<evidence type="ECO:0000256" key="2">
    <source>
        <dbReference type="ARBA" id="ARBA00004245"/>
    </source>
</evidence>
<reference evidence="11 12" key="2">
    <citation type="submission" date="2018-11" db="EMBL/GenBank/DDBJ databases">
        <authorList>
            <consortium name="Pathogen Informatics"/>
        </authorList>
    </citation>
    <scope>NUCLEOTIDE SEQUENCE [LARGE SCALE GENOMIC DNA]</scope>
    <source>
        <strain evidence="11 12">Egypt</strain>
    </source>
</reference>
<evidence type="ECO:0000256" key="3">
    <source>
        <dbReference type="ARBA" id="ARBA00022448"/>
    </source>
</evidence>
<dbReference type="OrthoDB" id="10033309at2759"/>
<dbReference type="GO" id="GO:0051028">
    <property type="term" value="P:mRNA transport"/>
    <property type="evidence" value="ECO:0007669"/>
    <property type="project" value="UniProtKB-KW"/>
</dbReference>
<dbReference type="InterPro" id="IPR001372">
    <property type="entry name" value="Dynein_light_chain_typ-1/2"/>
</dbReference>
<keyword evidence="3" id="KW-0813">Transport</keyword>
<keyword evidence="10" id="KW-0505">Motor protein</keyword>
<keyword evidence="4 10" id="KW-0963">Cytoplasm</keyword>
<keyword evidence="7" id="KW-0653">Protein transport</keyword>
<sequence>MPDAVPTIIKAEMSEQMREDAVQTTMEALSRNKNETDILKYIKSVFDARYKPSWHCVMGKNFCSYFTYEENCYIYYSIAGRDYLLFKTPSQEEPK</sequence>
<dbReference type="GO" id="GO:0015031">
    <property type="term" value="P:protein transport"/>
    <property type="evidence" value="ECO:0007669"/>
    <property type="project" value="UniProtKB-KW"/>
</dbReference>
<dbReference type="GO" id="GO:0005634">
    <property type="term" value="C:nucleus"/>
    <property type="evidence" value="ECO:0007669"/>
    <property type="project" value="UniProtKB-SubCell"/>
</dbReference>
<dbReference type="EMBL" id="UZAN01043253">
    <property type="protein sequence ID" value="VDP77865.1"/>
    <property type="molecule type" value="Genomic_DNA"/>
</dbReference>
<dbReference type="WBParaSite" id="ECPE_0000628301-mRNA-1">
    <property type="protein sequence ID" value="ECPE_0000628301-mRNA-1"/>
    <property type="gene ID" value="ECPE_0000628301"/>
</dbReference>
<dbReference type="InterPro" id="IPR037177">
    <property type="entry name" value="DLC_sf"/>
</dbReference>
<keyword evidence="8 10" id="KW-0206">Cytoskeleton</keyword>
<dbReference type="PANTHER" id="PTHR11886">
    <property type="entry name" value="DYNEIN LIGHT CHAIN"/>
    <property type="match status" value="1"/>
</dbReference>
<dbReference type="GO" id="GO:0007017">
    <property type="term" value="P:microtubule-based process"/>
    <property type="evidence" value="ECO:0007669"/>
    <property type="project" value="InterPro"/>
</dbReference>
<gene>
    <name evidence="11" type="ORF">ECPE_LOCUS6270</name>
</gene>
<evidence type="ECO:0000256" key="9">
    <source>
        <dbReference type="ARBA" id="ARBA00023242"/>
    </source>
</evidence>
<dbReference type="Proteomes" id="UP000272942">
    <property type="component" value="Unassembled WGS sequence"/>
</dbReference>
<evidence type="ECO:0000313" key="11">
    <source>
        <dbReference type="EMBL" id="VDP77865.1"/>
    </source>
</evidence>
<comment type="subcellular location">
    <subcellularLocation>
        <location evidence="2 10">Cytoplasm</location>
        <location evidence="2 10">Cytoskeleton</location>
    </subcellularLocation>
    <subcellularLocation>
        <location evidence="1">Nucleus</location>
    </subcellularLocation>
</comment>
<evidence type="ECO:0000256" key="4">
    <source>
        <dbReference type="ARBA" id="ARBA00022490"/>
    </source>
</evidence>
<dbReference type="SUPFAM" id="SSF54648">
    <property type="entry name" value="DLC"/>
    <property type="match status" value="1"/>
</dbReference>
<evidence type="ECO:0000256" key="10">
    <source>
        <dbReference type="RuleBase" id="RU365010"/>
    </source>
</evidence>
<accession>A0A183AH35</accession>
<dbReference type="FunFam" id="3.30.740.10:FF:000005">
    <property type="entry name" value="Dynein light chain"/>
    <property type="match status" value="1"/>
</dbReference>
<dbReference type="Gene3D" id="3.30.740.10">
    <property type="entry name" value="Protein Inhibitor Of Neuronal Nitric Oxide Synthase"/>
    <property type="match status" value="1"/>
</dbReference>
<dbReference type="PANTHER" id="PTHR11886:SF35">
    <property type="entry name" value="DYNEIN LIGHT CHAIN"/>
    <property type="match status" value="1"/>
</dbReference>
<keyword evidence="5 10" id="KW-0493">Microtubule</keyword>
<evidence type="ECO:0000313" key="12">
    <source>
        <dbReference type="Proteomes" id="UP000272942"/>
    </source>
</evidence>
<dbReference type="SMART" id="SM01375">
    <property type="entry name" value="Dynein_light"/>
    <property type="match status" value="1"/>
</dbReference>
<proteinExistence type="inferred from homology"/>
<reference evidence="13" key="1">
    <citation type="submission" date="2016-06" db="UniProtKB">
        <authorList>
            <consortium name="WormBaseParasite"/>
        </authorList>
    </citation>
    <scope>IDENTIFICATION</scope>
</reference>
<evidence type="ECO:0000256" key="7">
    <source>
        <dbReference type="ARBA" id="ARBA00022927"/>
    </source>
</evidence>
<name>A0A183AH35_9TREM</name>
<protein>
    <recommendedName>
        <fullName evidence="10">Dynein light chain</fullName>
    </recommendedName>
</protein>
<evidence type="ECO:0000256" key="6">
    <source>
        <dbReference type="ARBA" id="ARBA00022816"/>
    </source>
</evidence>
<comment type="similarity">
    <text evidence="10">Belongs to the dynein light chain family.</text>
</comment>
<evidence type="ECO:0000256" key="8">
    <source>
        <dbReference type="ARBA" id="ARBA00023212"/>
    </source>
</evidence>